<organism evidence="1 2">
    <name type="scientific">Hoylesella timonensis</name>
    <dbReference type="NCBI Taxonomy" id="386414"/>
    <lineage>
        <taxon>Bacteria</taxon>
        <taxon>Pseudomonadati</taxon>
        <taxon>Bacteroidota</taxon>
        <taxon>Bacteroidia</taxon>
        <taxon>Bacteroidales</taxon>
        <taxon>Prevotellaceae</taxon>
        <taxon>Hoylesella</taxon>
    </lineage>
</organism>
<proteinExistence type="predicted"/>
<gene>
    <name evidence="1" type="ORF">BFS16_09180</name>
</gene>
<dbReference type="AlphaFoldDB" id="A0A2K0XGD5"/>
<accession>A0A2K0XGD5</accession>
<evidence type="ECO:0000313" key="1">
    <source>
        <dbReference type="EMBL" id="PNP93590.1"/>
    </source>
</evidence>
<evidence type="ECO:0000313" key="2">
    <source>
        <dbReference type="Proteomes" id="UP000236634"/>
    </source>
</evidence>
<name>A0A2K0XGD5_9BACT</name>
<dbReference type="EMBL" id="NBAX01000007">
    <property type="protein sequence ID" value="PNP93590.1"/>
    <property type="molecule type" value="Genomic_DNA"/>
</dbReference>
<reference evidence="1 2" key="1">
    <citation type="submission" date="2017-03" db="EMBL/GenBank/DDBJ databases">
        <authorList>
            <person name="Afonso C.L."/>
            <person name="Miller P.J."/>
            <person name="Scott M.A."/>
            <person name="Spackman E."/>
            <person name="Goraichik I."/>
            <person name="Dimitrov K.M."/>
            <person name="Suarez D.L."/>
            <person name="Swayne D.E."/>
        </authorList>
    </citation>
    <scope>NUCLEOTIDE SEQUENCE [LARGE SCALE GENOMIC DNA]</scope>
    <source>
        <strain evidence="1 2">DNF00076</strain>
    </source>
</reference>
<dbReference type="Proteomes" id="UP000236634">
    <property type="component" value="Unassembled WGS sequence"/>
</dbReference>
<protein>
    <submittedName>
        <fullName evidence="1">Uncharacterized protein</fullName>
    </submittedName>
</protein>
<sequence>MLLLSYKVTKKQLSKIFKIEKNNRQTTDKNGLILTKQTPNFVGTMLQRAWKHVTRALETCNNTLNTCKQ</sequence>
<comment type="caution">
    <text evidence="1">The sequence shown here is derived from an EMBL/GenBank/DDBJ whole genome shotgun (WGS) entry which is preliminary data.</text>
</comment>